<dbReference type="AlphaFoldDB" id="A0AA85J042"/>
<dbReference type="InterPro" id="IPR032675">
    <property type="entry name" value="LRR_dom_sf"/>
</dbReference>
<name>A0AA85J042_TRIRE</name>
<organism evidence="3 4">
    <name type="scientific">Trichobilharzia regenti</name>
    <name type="common">Nasal bird schistosome</name>
    <dbReference type="NCBI Taxonomy" id="157069"/>
    <lineage>
        <taxon>Eukaryota</taxon>
        <taxon>Metazoa</taxon>
        <taxon>Spiralia</taxon>
        <taxon>Lophotrochozoa</taxon>
        <taxon>Platyhelminthes</taxon>
        <taxon>Trematoda</taxon>
        <taxon>Digenea</taxon>
        <taxon>Strigeidida</taxon>
        <taxon>Schistosomatoidea</taxon>
        <taxon>Schistosomatidae</taxon>
        <taxon>Trichobilharzia</taxon>
    </lineage>
</organism>
<proteinExistence type="predicted"/>
<evidence type="ECO:0000313" key="3">
    <source>
        <dbReference type="Proteomes" id="UP000050795"/>
    </source>
</evidence>
<reference evidence="3" key="1">
    <citation type="submission" date="2022-06" db="EMBL/GenBank/DDBJ databases">
        <authorList>
            <person name="Berger JAMES D."/>
            <person name="Berger JAMES D."/>
        </authorList>
    </citation>
    <scope>NUCLEOTIDE SEQUENCE [LARGE SCALE GENOMIC DNA]</scope>
</reference>
<keyword evidence="3" id="KW-1185">Reference proteome</keyword>
<sequence>MPGMQTTTDTMTEETKSDDSSLSCNLIMLRSRGENLQFITKLNLWGLKLKDISMVKSMPNLKVVNMSANSLTTLEPFVNCFNLCELYVRNNQIVNIDEVAHLKYLHKLEKLWLSGNPCCHFFKSFEENDTTSTDSSIVYRCTVIRNLRCLIHLDQSGQQTNSSLDNESTFSDVLLTTMCLLPVIFRQELAKSNYHNNCNDGEESNSTHTVVDDITLSTDVEMKKLDIVAGKYSVTSVLFIQSDKKHIPDETLKNDNNNINNVLKEVKTINENKGLINASICSHSPCIKRKHQNRSCLQDVTLKETNKIRQEYGLKPINKNKISSPAKRIQSVDQKNEKIVRNSIIRLLKTLNCDSLERIIQAAEKRLLRLSGLTYNLQLQSFINGEIGEDNADDGEWTPNGTYDCSNYINGAK</sequence>
<keyword evidence="1" id="KW-0433">Leucine-rich repeat</keyword>
<dbReference type="PROSITE" id="PS51450">
    <property type="entry name" value="LRR"/>
    <property type="match status" value="1"/>
</dbReference>
<keyword evidence="2" id="KW-0677">Repeat</keyword>
<dbReference type="SUPFAM" id="SSF52058">
    <property type="entry name" value="L domain-like"/>
    <property type="match status" value="1"/>
</dbReference>
<accession>A0AA85J042</accession>
<dbReference type="Proteomes" id="UP000050795">
    <property type="component" value="Unassembled WGS sequence"/>
</dbReference>
<evidence type="ECO:0000313" key="4">
    <source>
        <dbReference type="WBParaSite" id="TREG1_119370.1"/>
    </source>
</evidence>
<reference evidence="4" key="2">
    <citation type="submission" date="2023-11" db="UniProtKB">
        <authorList>
            <consortium name="WormBaseParasite"/>
        </authorList>
    </citation>
    <scope>IDENTIFICATION</scope>
</reference>
<evidence type="ECO:0000256" key="1">
    <source>
        <dbReference type="ARBA" id="ARBA00022614"/>
    </source>
</evidence>
<dbReference type="Gene3D" id="3.80.10.10">
    <property type="entry name" value="Ribonuclease Inhibitor"/>
    <property type="match status" value="1"/>
</dbReference>
<dbReference type="WBParaSite" id="TREG1_119370.1">
    <property type="protein sequence ID" value="TREG1_119370.1"/>
    <property type="gene ID" value="TREG1_119370"/>
</dbReference>
<dbReference type="PANTHER" id="PTHR18849:SF0">
    <property type="entry name" value="CILIA- AND FLAGELLA-ASSOCIATED PROTEIN 410-RELATED"/>
    <property type="match status" value="1"/>
</dbReference>
<dbReference type="InterPro" id="IPR001611">
    <property type="entry name" value="Leu-rich_rpt"/>
</dbReference>
<evidence type="ECO:0000256" key="2">
    <source>
        <dbReference type="ARBA" id="ARBA00022737"/>
    </source>
</evidence>
<dbReference type="PANTHER" id="PTHR18849">
    <property type="entry name" value="LEUCINE RICH REPEAT PROTEIN"/>
    <property type="match status" value="1"/>
</dbReference>
<protein>
    <submittedName>
        <fullName evidence="4">Uncharacterized protein</fullName>
    </submittedName>
</protein>